<keyword evidence="15" id="KW-1185">Reference proteome</keyword>
<evidence type="ECO:0000256" key="11">
    <source>
        <dbReference type="SAM" id="MobiDB-lite"/>
    </source>
</evidence>
<dbReference type="Gene3D" id="3.40.1000.30">
    <property type="match status" value="1"/>
</dbReference>
<accession>A0A068RQ67</accession>
<comment type="caution">
    <text evidence="14">The sequence shown here is derived from an EMBL/GenBank/DDBJ whole genome shotgun (WGS) entry which is preliminary data.</text>
</comment>
<dbReference type="InterPro" id="IPR045128">
    <property type="entry name" value="PI31-like"/>
</dbReference>
<feature type="compositionally biased region" description="Basic and acidic residues" evidence="11">
    <location>
        <begin position="258"/>
        <end position="267"/>
    </location>
</feature>
<evidence type="ECO:0000256" key="4">
    <source>
        <dbReference type="ARBA" id="ARBA00022481"/>
    </source>
</evidence>
<evidence type="ECO:0000256" key="8">
    <source>
        <dbReference type="ARBA" id="ARBA00022942"/>
    </source>
</evidence>
<feature type="region of interest" description="Disordered" evidence="11">
    <location>
        <begin position="171"/>
        <end position="332"/>
    </location>
</feature>
<dbReference type="GO" id="GO:0004866">
    <property type="term" value="F:endopeptidase inhibitor activity"/>
    <property type="evidence" value="ECO:0007669"/>
    <property type="project" value="InterPro"/>
</dbReference>
<evidence type="ECO:0000256" key="7">
    <source>
        <dbReference type="ARBA" id="ARBA00022824"/>
    </source>
</evidence>
<keyword evidence="5" id="KW-0963">Cytoplasm</keyword>
<dbReference type="Proteomes" id="UP000027586">
    <property type="component" value="Unassembled WGS sequence"/>
</dbReference>
<name>A0A068RQ67_9FUNG</name>
<gene>
    <name evidence="14" type="ORF">LCOR_02737.1</name>
</gene>
<keyword evidence="7" id="KW-0256">Endoplasmic reticulum</keyword>
<keyword evidence="6" id="KW-0597">Phosphoprotein</keyword>
<protein>
    <submittedName>
        <fullName evidence="14">Pi31 proteasome regulator domain-containingprotein</fullName>
    </submittedName>
</protein>
<dbReference type="GO" id="GO:0043161">
    <property type="term" value="P:proteasome-mediated ubiquitin-dependent protein catabolic process"/>
    <property type="evidence" value="ECO:0007669"/>
    <property type="project" value="InterPro"/>
</dbReference>
<evidence type="ECO:0000259" key="12">
    <source>
        <dbReference type="Pfam" id="PF08577"/>
    </source>
</evidence>
<evidence type="ECO:0000313" key="14">
    <source>
        <dbReference type="EMBL" id="CDH51081.1"/>
    </source>
</evidence>
<feature type="compositionally biased region" description="Low complexity" evidence="11">
    <location>
        <begin position="212"/>
        <end position="229"/>
    </location>
</feature>
<evidence type="ECO:0000256" key="3">
    <source>
        <dbReference type="ARBA" id="ARBA00006405"/>
    </source>
</evidence>
<dbReference type="GO" id="GO:0070628">
    <property type="term" value="F:proteasome binding"/>
    <property type="evidence" value="ECO:0007669"/>
    <property type="project" value="InterPro"/>
</dbReference>
<dbReference type="PANTHER" id="PTHR13266">
    <property type="entry name" value="PROTEASOME INHIBITOR"/>
    <property type="match status" value="1"/>
</dbReference>
<keyword evidence="9" id="KW-0007">Acetylation</keyword>
<dbReference type="GO" id="GO:0000502">
    <property type="term" value="C:proteasome complex"/>
    <property type="evidence" value="ECO:0007669"/>
    <property type="project" value="UniProtKB-KW"/>
</dbReference>
<evidence type="ECO:0000259" key="13">
    <source>
        <dbReference type="Pfam" id="PF11566"/>
    </source>
</evidence>
<evidence type="ECO:0000256" key="9">
    <source>
        <dbReference type="ARBA" id="ARBA00022990"/>
    </source>
</evidence>
<comment type="function">
    <text evidence="10">Plays an important role in control of proteasome function. Inhibits the hydrolysis of protein and peptide substrates by the 20S proteasome. Also inhibits the activation of the proteasome by the proteasome regulatory proteins PA700 and PA28.</text>
</comment>
<evidence type="ECO:0000256" key="6">
    <source>
        <dbReference type="ARBA" id="ARBA00022553"/>
    </source>
</evidence>
<evidence type="ECO:0000256" key="1">
    <source>
        <dbReference type="ARBA" id="ARBA00004240"/>
    </source>
</evidence>
<dbReference type="EMBL" id="CBTN010000008">
    <property type="protein sequence ID" value="CDH51081.1"/>
    <property type="molecule type" value="Genomic_DNA"/>
</dbReference>
<dbReference type="Pfam" id="PF08577">
    <property type="entry name" value="PI31_Prot_C"/>
    <property type="match status" value="1"/>
</dbReference>
<feature type="compositionally biased region" description="Low complexity" evidence="11">
    <location>
        <begin position="178"/>
        <end position="197"/>
    </location>
</feature>
<evidence type="ECO:0000256" key="5">
    <source>
        <dbReference type="ARBA" id="ARBA00022490"/>
    </source>
</evidence>
<evidence type="ECO:0000313" key="15">
    <source>
        <dbReference type="Proteomes" id="UP000027586"/>
    </source>
</evidence>
<comment type="similarity">
    <text evidence="3">Belongs to the proteasome inhibitor PI31 family.</text>
</comment>
<dbReference type="OrthoDB" id="68090at2759"/>
<keyword evidence="4" id="KW-0488">Methylation</keyword>
<dbReference type="Pfam" id="PF11566">
    <property type="entry name" value="PI31_Prot_N"/>
    <property type="match status" value="1"/>
</dbReference>
<proteinExistence type="inferred from homology"/>
<keyword evidence="8 14" id="KW-0647">Proteasome</keyword>
<reference evidence="14" key="1">
    <citation type="submission" date="2013-08" db="EMBL/GenBank/DDBJ databases">
        <title>Gene expansion shapes genome architecture in the human pathogen Lichtheimia corymbifera: an evolutionary genomics analysis in the ancient terrestrial Mucorales (Mucoromycotina).</title>
        <authorList>
            <person name="Schwartze V.U."/>
            <person name="Winter S."/>
            <person name="Shelest E."/>
            <person name="Marcet-Houben M."/>
            <person name="Horn F."/>
            <person name="Wehner S."/>
            <person name="Hoffmann K."/>
            <person name="Riege K."/>
            <person name="Sammeth M."/>
            <person name="Nowrousian M."/>
            <person name="Valiante V."/>
            <person name="Linde J."/>
            <person name="Jacobsen I.D."/>
            <person name="Marz M."/>
            <person name="Brakhage A.A."/>
            <person name="Gabaldon T."/>
            <person name="Bocker S."/>
            <person name="Voigt K."/>
        </authorList>
    </citation>
    <scope>NUCLEOTIDE SEQUENCE [LARGE SCALE GENOMIC DNA]</scope>
    <source>
        <strain evidence="14">FSU 9682</strain>
    </source>
</reference>
<comment type="subcellular location">
    <subcellularLocation>
        <location evidence="2">Cytoplasm</location>
    </subcellularLocation>
    <subcellularLocation>
        <location evidence="1">Endoplasmic reticulum</location>
    </subcellularLocation>
</comment>
<dbReference type="VEuPathDB" id="FungiDB:LCOR_02737.1"/>
<organism evidence="14 15">
    <name type="scientific">Lichtheimia corymbifera JMRC:FSU:9682</name>
    <dbReference type="NCBI Taxonomy" id="1263082"/>
    <lineage>
        <taxon>Eukaryota</taxon>
        <taxon>Fungi</taxon>
        <taxon>Fungi incertae sedis</taxon>
        <taxon>Mucoromycota</taxon>
        <taxon>Mucoromycotina</taxon>
        <taxon>Mucoromycetes</taxon>
        <taxon>Mucorales</taxon>
        <taxon>Lichtheimiaceae</taxon>
        <taxon>Lichtheimia</taxon>
    </lineage>
</organism>
<dbReference type="STRING" id="1263082.A0A068RQ67"/>
<evidence type="ECO:0000256" key="10">
    <source>
        <dbReference type="ARBA" id="ARBA00024805"/>
    </source>
</evidence>
<dbReference type="AlphaFoldDB" id="A0A068RQ67"/>
<feature type="compositionally biased region" description="Gly residues" evidence="11">
    <location>
        <begin position="238"/>
        <end position="252"/>
    </location>
</feature>
<feature type="domain" description="PI31 proteasome regulator C-terminal" evidence="12">
    <location>
        <begin position="230"/>
        <end position="295"/>
    </location>
</feature>
<dbReference type="InterPro" id="IPR021625">
    <property type="entry name" value="PI31_Prot_N"/>
</dbReference>
<dbReference type="PANTHER" id="PTHR13266:SF1">
    <property type="entry name" value="PROTEASOME INHIBITOR PI31 SUBUNIT"/>
    <property type="match status" value="1"/>
</dbReference>
<dbReference type="GO" id="GO:0005783">
    <property type="term" value="C:endoplasmic reticulum"/>
    <property type="evidence" value="ECO:0007669"/>
    <property type="project" value="UniProtKB-SubCell"/>
</dbReference>
<dbReference type="InterPro" id="IPR013886">
    <property type="entry name" value="PI31_Prot_C"/>
</dbReference>
<feature type="domain" description="PI31 proteasome regulator N-terminal" evidence="13">
    <location>
        <begin position="22"/>
        <end position="171"/>
    </location>
</feature>
<evidence type="ECO:0000256" key="2">
    <source>
        <dbReference type="ARBA" id="ARBA00004496"/>
    </source>
</evidence>
<sequence>MSNNSLDPASILHTLAQITPGTLQNPYDALAATTHAIMLSIGCKFAGLGDDARQVEGDGTVRTLPQEWNSNGPHHYAFRYSHPQSSMTFVIKSIRLGDRWICHGIGIEDNKTATLDIVTSQFTSAAFFPHDPSTSQEPLIHGFISTSQFQEFISLFKINILQRILPGLQKEGYDNSGSSSQQQQQQQPPSSSSTTQPQRRDPPPFRPPLYEDPISADDPSSFDPSNPFSVGRSDLEPMGGGLRMPGSGGGMFVGPEHPMFRARRDEEQSPFSGEGPQRLPRGAVPPGARFDPITPTGGSGGMRPPRGPRGGFFSGEPDNDELPPPGSHDMFL</sequence>